<dbReference type="EMBL" id="CAUYUJ010010468">
    <property type="protein sequence ID" value="CAK0829469.1"/>
    <property type="molecule type" value="Genomic_DNA"/>
</dbReference>
<gene>
    <name evidence="3" type="ORF">PCOR1329_LOCUS28398</name>
</gene>
<feature type="compositionally biased region" description="Polar residues" evidence="1">
    <location>
        <begin position="105"/>
        <end position="117"/>
    </location>
</feature>
<keyword evidence="4" id="KW-1185">Reference proteome</keyword>
<sequence length="125" mass="13822">MVGPTTFMELFHTLLDLPLTAAFMEQYDRPEESAETQWSRLGLDRLSPAFKAVQHYVMRNESGLGGVCVWETRDEAQLSMIRTLWNSLPVTPRVSSVGWAAESRALQSSTSKVSPWSSCGGRGAA</sequence>
<evidence type="ECO:0000313" key="3">
    <source>
        <dbReference type="EMBL" id="CAK0829469.1"/>
    </source>
</evidence>
<protein>
    <recommendedName>
        <fullName evidence="5">Chitinase</fullName>
    </recommendedName>
</protein>
<feature type="non-terminal residue" evidence="3">
    <location>
        <position position="125"/>
    </location>
</feature>
<evidence type="ECO:0000313" key="4">
    <source>
        <dbReference type="Proteomes" id="UP001189429"/>
    </source>
</evidence>
<feature type="signal peptide" evidence="2">
    <location>
        <begin position="1"/>
        <end position="22"/>
    </location>
</feature>
<feature type="region of interest" description="Disordered" evidence="1">
    <location>
        <begin position="104"/>
        <end position="125"/>
    </location>
</feature>
<accession>A0ABN9SCV3</accession>
<organism evidence="3 4">
    <name type="scientific">Prorocentrum cordatum</name>
    <dbReference type="NCBI Taxonomy" id="2364126"/>
    <lineage>
        <taxon>Eukaryota</taxon>
        <taxon>Sar</taxon>
        <taxon>Alveolata</taxon>
        <taxon>Dinophyceae</taxon>
        <taxon>Prorocentrales</taxon>
        <taxon>Prorocentraceae</taxon>
        <taxon>Prorocentrum</taxon>
    </lineage>
</organism>
<keyword evidence="2" id="KW-0732">Signal</keyword>
<evidence type="ECO:0008006" key="5">
    <source>
        <dbReference type="Google" id="ProtNLM"/>
    </source>
</evidence>
<evidence type="ECO:0000256" key="1">
    <source>
        <dbReference type="SAM" id="MobiDB-lite"/>
    </source>
</evidence>
<feature type="chain" id="PRO_5045823570" description="Chitinase" evidence="2">
    <location>
        <begin position="23"/>
        <end position="125"/>
    </location>
</feature>
<proteinExistence type="predicted"/>
<name>A0ABN9SCV3_9DINO</name>
<comment type="caution">
    <text evidence="3">The sequence shown here is derived from an EMBL/GenBank/DDBJ whole genome shotgun (WGS) entry which is preliminary data.</text>
</comment>
<reference evidence="3" key="1">
    <citation type="submission" date="2023-10" db="EMBL/GenBank/DDBJ databases">
        <authorList>
            <person name="Chen Y."/>
            <person name="Shah S."/>
            <person name="Dougan E. K."/>
            <person name="Thang M."/>
            <person name="Chan C."/>
        </authorList>
    </citation>
    <scope>NUCLEOTIDE SEQUENCE [LARGE SCALE GENOMIC DNA]</scope>
</reference>
<evidence type="ECO:0000256" key="2">
    <source>
        <dbReference type="SAM" id="SignalP"/>
    </source>
</evidence>
<dbReference type="Proteomes" id="UP001189429">
    <property type="component" value="Unassembled WGS sequence"/>
</dbReference>